<evidence type="ECO:0000313" key="2">
    <source>
        <dbReference type="Proteomes" id="UP000224634"/>
    </source>
</evidence>
<dbReference type="OrthoDB" id="3259529at2759"/>
<name>A0A2B7Y9Q1_POLH7</name>
<keyword evidence="2" id="KW-1185">Reference proteome</keyword>
<protein>
    <submittedName>
        <fullName evidence="1">Uncharacterized protein</fullName>
    </submittedName>
</protein>
<evidence type="ECO:0000313" key="1">
    <source>
        <dbReference type="EMBL" id="PGH20794.1"/>
    </source>
</evidence>
<dbReference type="AlphaFoldDB" id="A0A2B7Y9Q1"/>
<dbReference type="Proteomes" id="UP000224634">
    <property type="component" value="Unassembled WGS sequence"/>
</dbReference>
<comment type="caution">
    <text evidence="1">The sequence shown here is derived from an EMBL/GenBank/DDBJ whole genome shotgun (WGS) entry which is preliminary data.</text>
</comment>
<proteinExistence type="predicted"/>
<accession>A0A2B7Y9Q1</accession>
<gene>
    <name evidence="1" type="ORF">AJ80_03421</name>
</gene>
<dbReference type="EMBL" id="PDNA01000038">
    <property type="protein sequence ID" value="PGH20794.1"/>
    <property type="molecule type" value="Genomic_DNA"/>
</dbReference>
<reference evidence="1 2" key="1">
    <citation type="submission" date="2017-10" db="EMBL/GenBank/DDBJ databases">
        <title>Comparative genomics in systemic dimorphic fungi from Ajellomycetaceae.</title>
        <authorList>
            <person name="Munoz J.F."/>
            <person name="Mcewen J.G."/>
            <person name="Clay O.K."/>
            <person name="Cuomo C.A."/>
        </authorList>
    </citation>
    <scope>NUCLEOTIDE SEQUENCE [LARGE SCALE GENOMIC DNA]</scope>
    <source>
        <strain evidence="1 2">UAMH7299</strain>
    </source>
</reference>
<organism evidence="1 2">
    <name type="scientific">Polytolypa hystricis (strain UAMH7299)</name>
    <dbReference type="NCBI Taxonomy" id="1447883"/>
    <lineage>
        <taxon>Eukaryota</taxon>
        <taxon>Fungi</taxon>
        <taxon>Dikarya</taxon>
        <taxon>Ascomycota</taxon>
        <taxon>Pezizomycotina</taxon>
        <taxon>Eurotiomycetes</taxon>
        <taxon>Eurotiomycetidae</taxon>
        <taxon>Onygenales</taxon>
        <taxon>Onygenales incertae sedis</taxon>
        <taxon>Polytolypa</taxon>
    </lineage>
</organism>
<sequence length="231" mass="26961">MAMNKLMKSTRARMPSRHTATNGSLIGDVARTILLLLLGCWKSMVSLAVLLSELYAAQYRLVKPWPDYNPFSLIYTYHRFKSRRINHYFFLVPSIDVHIVCDPSNFTRSLRGLPYPKLDVFIQSCLDTYDMLQLCDVIDGTNVSEEWGKKNLDLEGTNDIEWTKDKNKRGREFGRKWAHCPFARQGQKSKQEMWESLVRTKVDRLDWTKPKDIFINTSPCYRRAGPLDRAF</sequence>